<dbReference type="Proteomes" id="UP000032141">
    <property type="component" value="Chromosome C2"/>
</dbReference>
<feature type="region of interest" description="Disordered" evidence="1">
    <location>
        <begin position="127"/>
        <end position="355"/>
    </location>
</feature>
<dbReference type="eggNOG" id="KOG1922">
    <property type="taxonomic scope" value="Eukaryota"/>
</dbReference>
<dbReference type="AlphaFoldDB" id="A0A0D3AS35"/>
<dbReference type="Gramene" id="Bo2g097610.1">
    <property type="protein sequence ID" value="Bo2g097610.1"/>
    <property type="gene ID" value="Bo2g097610"/>
</dbReference>
<feature type="compositionally biased region" description="Basic and acidic residues" evidence="1">
    <location>
        <begin position="156"/>
        <end position="178"/>
    </location>
</feature>
<sequence>MGDCVIGAFISIFESVAINFGTNLLKLRHNKDEKKHTTGKQLKPRKPACFVFQLLKKLWLIFYPKHIDSSAVDVVTVWRLPYSRRYPSNGGNDEYHCTRSSLAQAVSRILINSNSYAAICNDPPLPPSPLLSPTPPLPPYSPPSPPSSPPSPSSLKLEKEREREREKEREKKEKKGESSPELVAGATVRHDHVQLATTDKHPRPPSCSSRRDEAVDTNHASIGARTKPHAPPEVSPLLAREVHAPPPENVATAGPPSPAAGIPPSPPTTAAGIPPSPPTTAAGIPPSPPTTAAGIPPSPPTTAAGIPPSPPTTAAGIPPSPPTTAAGIPPSPPTTAAGIPPSPPTTAAGIPPSPPTTAAGIPPCVKSKFVSFLGSYQFFGHDFEAIQEWISDVSATSPLQAIVPRVLLLETM</sequence>
<evidence type="ECO:0000256" key="1">
    <source>
        <dbReference type="SAM" id="MobiDB-lite"/>
    </source>
</evidence>
<keyword evidence="3" id="KW-1185">Reference proteome</keyword>
<organism evidence="2 3">
    <name type="scientific">Brassica oleracea var. oleracea</name>
    <dbReference type="NCBI Taxonomy" id="109376"/>
    <lineage>
        <taxon>Eukaryota</taxon>
        <taxon>Viridiplantae</taxon>
        <taxon>Streptophyta</taxon>
        <taxon>Embryophyta</taxon>
        <taxon>Tracheophyta</taxon>
        <taxon>Spermatophyta</taxon>
        <taxon>Magnoliopsida</taxon>
        <taxon>eudicotyledons</taxon>
        <taxon>Gunneridae</taxon>
        <taxon>Pentapetalae</taxon>
        <taxon>rosids</taxon>
        <taxon>malvids</taxon>
        <taxon>Brassicales</taxon>
        <taxon>Brassicaceae</taxon>
        <taxon>Brassiceae</taxon>
        <taxon>Brassica</taxon>
    </lineage>
</organism>
<reference evidence="2" key="2">
    <citation type="submission" date="2015-03" db="UniProtKB">
        <authorList>
            <consortium name="EnsemblPlants"/>
        </authorList>
    </citation>
    <scope>IDENTIFICATION</scope>
</reference>
<dbReference type="EnsemblPlants" id="Bo2g097610.1">
    <property type="protein sequence ID" value="Bo2g097610.1"/>
    <property type="gene ID" value="Bo2g097610"/>
</dbReference>
<proteinExistence type="predicted"/>
<reference evidence="2 3" key="1">
    <citation type="journal article" date="2014" name="Genome Biol.">
        <title>Transcriptome and methylome profiling reveals relics of genome dominance in the mesopolyploid Brassica oleracea.</title>
        <authorList>
            <person name="Parkin I.A."/>
            <person name="Koh C."/>
            <person name="Tang H."/>
            <person name="Robinson S.J."/>
            <person name="Kagale S."/>
            <person name="Clarke W.E."/>
            <person name="Town C.D."/>
            <person name="Nixon J."/>
            <person name="Krishnakumar V."/>
            <person name="Bidwell S.L."/>
            <person name="Denoeud F."/>
            <person name="Belcram H."/>
            <person name="Links M.G."/>
            <person name="Just J."/>
            <person name="Clarke C."/>
            <person name="Bender T."/>
            <person name="Huebert T."/>
            <person name="Mason A.S."/>
            <person name="Pires J.C."/>
            <person name="Barker G."/>
            <person name="Moore J."/>
            <person name="Walley P.G."/>
            <person name="Manoli S."/>
            <person name="Batley J."/>
            <person name="Edwards D."/>
            <person name="Nelson M.N."/>
            <person name="Wang X."/>
            <person name="Paterson A.H."/>
            <person name="King G."/>
            <person name="Bancroft I."/>
            <person name="Chalhoub B."/>
            <person name="Sharpe A.G."/>
        </authorList>
    </citation>
    <scope>NUCLEOTIDE SEQUENCE</scope>
    <source>
        <strain evidence="2 3">cv. TO1000</strain>
    </source>
</reference>
<feature type="compositionally biased region" description="Low complexity" evidence="1">
    <location>
        <begin position="268"/>
        <end position="355"/>
    </location>
</feature>
<feature type="compositionally biased region" description="Pro residues" evidence="1">
    <location>
        <begin position="255"/>
        <end position="267"/>
    </location>
</feature>
<protein>
    <submittedName>
        <fullName evidence="2">Uncharacterized protein</fullName>
    </submittedName>
</protein>
<dbReference type="STRING" id="109376.A0A0D3AS35"/>
<evidence type="ECO:0000313" key="3">
    <source>
        <dbReference type="Proteomes" id="UP000032141"/>
    </source>
</evidence>
<evidence type="ECO:0000313" key="2">
    <source>
        <dbReference type="EnsemblPlants" id="Bo2g097610.1"/>
    </source>
</evidence>
<name>A0A0D3AS35_BRAOL</name>
<dbReference type="HOGENOM" id="CLU_666638_0_0_1"/>
<accession>A0A0D3AS35</accession>
<feature type="compositionally biased region" description="Pro residues" evidence="1">
    <location>
        <begin position="127"/>
        <end position="152"/>
    </location>
</feature>
<feature type="compositionally biased region" description="Basic and acidic residues" evidence="1">
    <location>
        <begin position="188"/>
        <end position="202"/>
    </location>
</feature>